<dbReference type="AlphaFoldDB" id="A0A542XT43"/>
<dbReference type="Pfam" id="PF08713">
    <property type="entry name" value="DNA_alkylation"/>
    <property type="match status" value="1"/>
</dbReference>
<evidence type="ECO:0000313" key="3">
    <source>
        <dbReference type="Proteomes" id="UP000315983"/>
    </source>
</evidence>
<keyword evidence="4" id="KW-1185">Reference proteome</keyword>
<evidence type="ECO:0000313" key="2">
    <source>
        <dbReference type="EMBL" id="TQL39009.1"/>
    </source>
</evidence>
<dbReference type="Gene3D" id="1.25.10.90">
    <property type="match status" value="1"/>
</dbReference>
<comment type="caution">
    <text evidence="2">The sequence shown here is derived from an EMBL/GenBank/DDBJ whole genome shotgun (WGS) entry which is preliminary data.</text>
</comment>
<reference evidence="2 3" key="1">
    <citation type="submission" date="2019-06" db="EMBL/GenBank/DDBJ databases">
        <title>Sequencing the genomes of 1000 actinobacteria strains.</title>
        <authorList>
            <person name="Klenk H.-P."/>
        </authorList>
    </citation>
    <scope>NUCLEOTIDE SEQUENCE [LARGE SCALE GENOMIC DNA]</scope>
    <source>
        <strain evidence="2 3">DSM 44819</strain>
    </source>
</reference>
<protein>
    <submittedName>
        <fullName evidence="2">DNA alkylation repair enzyme</fullName>
    </submittedName>
</protein>
<name>A0A542XT43_SALAC</name>
<dbReference type="Proteomes" id="UP000315983">
    <property type="component" value="Unassembled WGS sequence"/>
</dbReference>
<evidence type="ECO:0000313" key="1">
    <source>
        <dbReference type="EMBL" id="GIM86824.1"/>
    </source>
</evidence>
<dbReference type="InterPro" id="IPR016024">
    <property type="entry name" value="ARM-type_fold"/>
</dbReference>
<accession>A0A542XT43</accession>
<proteinExistence type="predicted"/>
<dbReference type="GeneID" id="93773382"/>
<dbReference type="RefSeq" id="WP_016812045.1">
    <property type="nucleotide sequence ID" value="NZ_BOQM01000028.1"/>
</dbReference>
<dbReference type="Proteomes" id="UP000677457">
    <property type="component" value="Unassembled WGS sequence"/>
</dbReference>
<dbReference type="EMBL" id="BOQM01000028">
    <property type="protein sequence ID" value="GIM86824.1"/>
    <property type="molecule type" value="Genomic_DNA"/>
</dbReference>
<dbReference type="SUPFAM" id="SSF48371">
    <property type="entry name" value="ARM repeat"/>
    <property type="match status" value="1"/>
</dbReference>
<organism evidence="2 3">
    <name type="scientific">Salinispora arenicola</name>
    <dbReference type="NCBI Taxonomy" id="168697"/>
    <lineage>
        <taxon>Bacteria</taxon>
        <taxon>Bacillati</taxon>
        <taxon>Actinomycetota</taxon>
        <taxon>Actinomycetes</taxon>
        <taxon>Micromonosporales</taxon>
        <taxon>Micromonosporaceae</taxon>
        <taxon>Salinispora</taxon>
    </lineage>
</organism>
<dbReference type="EMBL" id="VFOL01000001">
    <property type="protein sequence ID" value="TQL39009.1"/>
    <property type="molecule type" value="Genomic_DNA"/>
</dbReference>
<gene>
    <name evidence="2" type="ORF">FB564_4229</name>
    <name evidence="1" type="ORF">Sar04_35600</name>
</gene>
<dbReference type="CDD" id="cd06561">
    <property type="entry name" value="AlkD_like"/>
    <property type="match status" value="1"/>
</dbReference>
<dbReference type="PANTHER" id="PTHR34070">
    <property type="entry name" value="ARMADILLO-TYPE FOLD"/>
    <property type="match status" value="1"/>
</dbReference>
<evidence type="ECO:0000313" key="4">
    <source>
        <dbReference type="Proteomes" id="UP000677457"/>
    </source>
</evidence>
<dbReference type="PANTHER" id="PTHR34070:SF1">
    <property type="entry name" value="DNA ALKYLATION REPAIR PROTEIN"/>
    <property type="match status" value="1"/>
</dbReference>
<sequence length="236" mass="27125">MTDVSAEQFVEKLRTYQSDEELRKIQRYFKHADGDTFIGVRMGQVFALAKEFIDMAPGEIEKLLDSPVHEVRAGAVSIMSKQASRKKTTDARRAELYELYLRRHDRIDNWDLVDLGAGNVVGAYLVDKPRDVLYELVRSDNPWQRRTAIVSTMAFLRAGDVDDTFRIAEILVADPHDLVHKATGWLLRSAGDRDQARLLAFLDRHAATMPRTLLRYAIEHLDKEQRTYYMGRKKAG</sequence>
<reference evidence="1 4" key="2">
    <citation type="submission" date="2021-03" db="EMBL/GenBank/DDBJ databases">
        <title>Whole genome shotgun sequence of Salinispora arenicola NBRC 105043.</title>
        <authorList>
            <person name="Komaki H."/>
            <person name="Tamura T."/>
        </authorList>
    </citation>
    <scope>NUCLEOTIDE SEQUENCE [LARGE SCALE GENOMIC DNA]</scope>
    <source>
        <strain evidence="1 4">NBRC 105043</strain>
    </source>
</reference>
<dbReference type="InterPro" id="IPR014825">
    <property type="entry name" value="DNA_alkylation"/>
</dbReference>